<evidence type="ECO:0000256" key="3">
    <source>
        <dbReference type="ARBA" id="ARBA00023014"/>
    </source>
</evidence>
<feature type="non-terminal residue" evidence="5">
    <location>
        <position position="97"/>
    </location>
</feature>
<reference evidence="5" key="1">
    <citation type="journal article" date="2014" name="Front. Microbiol.">
        <title>High frequency of phylogenetically diverse reductive dehalogenase-homologous genes in deep subseafloor sedimentary metagenomes.</title>
        <authorList>
            <person name="Kawai M."/>
            <person name="Futagami T."/>
            <person name="Toyoda A."/>
            <person name="Takaki Y."/>
            <person name="Nishi S."/>
            <person name="Hori S."/>
            <person name="Arai W."/>
            <person name="Tsubouchi T."/>
            <person name="Morono Y."/>
            <person name="Uchiyama I."/>
            <person name="Ito T."/>
            <person name="Fujiyama A."/>
            <person name="Inagaki F."/>
            <person name="Takami H."/>
        </authorList>
    </citation>
    <scope>NUCLEOTIDE SEQUENCE</scope>
    <source>
        <strain evidence="5">Expedition CK06-06</strain>
    </source>
</reference>
<dbReference type="InterPro" id="IPR006963">
    <property type="entry name" value="Mopterin_OxRdtase_4Fe-4S_dom"/>
</dbReference>
<evidence type="ECO:0000256" key="2">
    <source>
        <dbReference type="ARBA" id="ARBA00023004"/>
    </source>
</evidence>
<comment type="caution">
    <text evidence="5">The sequence shown here is derived from an EMBL/GenBank/DDBJ whole genome shotgun (WGS) entry which is preliminary data.</text>
</comment>
<dbReference type="Pfam" id="PF04879">
    <property type="entry name" value="Molybdop_Fe4S4"/>
    <property type="match status" value="1"/>
</dbReference>
<keyword evidence="3" id="KW-0411">Iron-sulfur</keyword>
<organism evidence="5">
    <name type="scientific">marine sediment metagenome</name>
    <dbReference type="NCBI Taxonomy" id="412755"/>
    <lineage>
        <taxon>unclassified sequences</taxon>
        <taxon>metagenomes</taxon>
        <taxon>ecological metagenomes</taxon>
    </lineage>
</organism>
<dbReference type="PROSITE" id="PS51669">
    <property type="entry name" value="4FE4S_MOW_BIS_MGD"/>
    <property type="match status" value="1"/>
</dbReference>
<dbReference type="SUPFAM" id="SSF53706">
    <property type="entry name" value="Formate dehydrogenase/DMSO reductase, domains 1-3"/>
    <property type="match status" value="1"/>
</dbReference>
<keyword evidence="1" id="KW-0479">Metal-binding</keyword>
<accession>X0WLF0</accession>
<dbReference type="GO" id="GO:0046872">
    <property type="term" value="F:metal ion binding"/>
    <property type="evidence" value="ECO:0007669"/>
    <property type="project" value="UniProtKB-KW"/>
</dbReference>
<dbReference type="GO" id="GO:0051536">
    <property type="term" value="F:iron-sulfur cluster binding"/>
    <property type="evidence" value="ECO:0007669"/>
    <property type="project" value="UniProtKB-KW"/>
</dbReference>
<dbReference type="AlphaFoldDB" id="X0WLF0"/>
<keyword evidence="2" id="KW-0408">Iron</keyword>
<protein>
    <recommendedName>
        <fullName evidence="4">4Fe-4S Mo/W bis-MGD-type domain-containing protein</fullName>
    </recommendedName>
</protein>
<dbReference type="Gene3D" id="3.30.200.210">
    <property type="match status" value="1"/>
</dbReference>
<proteinExistence type="predicted"/>
<dbReference type="PANTHER" id="PTHR43742">
    <property type="entry name" value="TRIMETHYLAMINE-N-OXIDE REDUCTASE"/>
    <property type="match status" value="1"/>
</dbReference>
<evidence type="ECO:0000259" key="4">
    <source>
        <dbReference type="PROSITE" id="PS51669"/>
    </source>
</evidence>
<evidence type="ECO:0000256" key="1">
    <source>
        <dbReference type="ARBA" id="ARBA00022723"/>
    </source>
</evidence>
<dbReference type="SMART" id="SM00926">
    <property type="entry name" value="Molybdop_Fe4S4"/>
    <property type="match status" value="1"/>
</dbReference>
<name>X0WLF0_9ZZZZ</name>
<dbReference type="InterPro" id="IPR050612">
    <property type="entry name" value="Prok_Mopterin_Oxidored"/>
</dbReference>
<sequence>MKQVSTVCARDCYDTCALIVTLGDLGEILSIKGDPKSPVTQGFTCPRGAKDHERLYKNRVEAPFLRKGDHFERTDWEKGLSVVSQKLGEILEKHSSE</sequence>
<evidence type="ECO:0000313" key="5">
    <source>
        <dbReference type="EMBL" id="GAG31814.1"/>
    </source>
</evidence>
<dbReference type="GO" id="GO:0016491">
    <property type="term" value="F:oxidoreductase activity"/>
    <property type="evidence" value="ECO:0007669"/>
    <property type="project" value="InterPro"/>
</dbReference>
<feature type="domain" description="4Fe-4S Mo/W bis-MGD-type" evidence="4">
    <location>
        <begin position="1"/>
        <end position="59"/>
    </location>
</feature>
<dbReference type="PANTHER" id="PTHR43742:SF6">
    <property type="entry name" value="OXIDOREDUCTASE YYAE-RELATED"/>
    <property type="match status" value="1"/>
</dbReference>
<dbReference type="EMBL" id="BARS01041400">
    <property type="protein sequence ID" value="GAG31814.1"/>
    <property type="molecule type" value="Genomic_DNA"/>
</dbReference>
<gene>
    <name evidence="5" type="ORF">S01H1_62971</name>
</gene>